<dbReference type="EMBL" id="JAMRDG010000001">
    <property type="protein sequence ID" value="KAJ3702306.1"/>
    <property type="molecule type" value="Genomic_DNA"/>
</dbReference>
<evidence type="ECO:0000256" key="6">
    <source>
        <dbReference type="ARBA" id="ARBA00023163"/>
    </source>
</evidence>
<dbReference type="PROSITE" id="PS50071">
    <property type="entry name" value="HOMEOBOX_2"/>
    <property type="match status" value="1"/>
</dbReference>
<dbReference type="CDD" id="cd00086">
    <property type="entry name" value="homeodomain"/>
    <property type="match status" value="1"/>
</dbReference>
<proteinExistence type="inferred from homology"/>
<sequence>MESFLINNCLSNEITLVPPYSVCNDIFEFFSPTNNLPVENLTGTLLPMTQHFNPPCATLGLQGDLTTHNLCSTTSVNSDFKDDDWNHTTITSPCQYSQNLGSITSSSNFYSPIPNFAHSNELSLYSGSNHKQIANMLSSLADQCSENNGSNVTYCADVPSYSMYEGQLSPMHASNMLTQQKYLHVMRDILFNVASFAVRDLSETDSLGWGSEREPNAPLGSPIFREDMPISSSDNQVSIMASEVGQNSPHECNAVKENLVQMLKMIDQKYSTCLNQMRHVISEFQNKLGMDLTANFCARFAHHAVSVLYKSLRDKISSEILLLSKINNVMDCPSEKQRAFESSFLQKQWVMHRMKRPEQPCWRPQRGLPEKSVSVLRNWMFRNFIRPYPKDHEKDVLATQSGLTRNQVSNWFINARVRIWKPMIEQMYSELNNSSQHDNESATDECGFRSF</sequence>
<evidence type="ECO:0000256" key="5">
    <source>
        <dbReference type="ARBA" id="ARBA00023155"/>
    </source>
</evidence>
<dbReference type="GO" id="GO:0005634">
    <property type="term" value="C:nucleus"/>
    <property type="evidence" value="ECO:0007669"/>
    <property type="project" value="UniProtKB-SubCell"/>
</dbReference>
<evidence type="ECO:0000256" key="4">
    <source>
        <dbReference type="ARBA" id="ARBA00023125"/>
    </source>
</evidence>
<accession>A0AAD5ZQT8</accession>
<dbReference type="InterPro" id="IPR009057">
    <property type="entry name" value="Homeodomain-like_sf"/>
</dbReference>
<organism evidence="10 11">
    <name type="scientific">Rhynchospora tenuis</name>
    <dbReference type="NCBI Taxonomy" id="198213"/>
    <lineage>
        <taxon>Eukaryota</taxon>
        <taxon>Viridiplantae</taxon>
        <taxon>Streptophyta</taxon>
        <taxon>Embryophyta</taxon>
        <taxon>Tracheophyta</taxon>
        <taxon>Spermatophyta</taxon>
        <taxon>Magnoliopsida</taxon>
        <taxon>Liliopsida</taxon>
        <taxon>Poales</taxon>
        <taxon>Cyperaceae</taxon>
        <taxon>Cyperoideae</taxon>
        <taxon>Rhynchosporeae</taxon>
        <taxon>Rhynchospora</taxon>
    </lineage>
</organism>
<evidence type="ECO:0000256" key="1">
    <source>
        <dbReference type="ARBA" id="ARBA00004123"/>
    </source>
</evidence>
<keyword evidence="3" id="KW-0805">Transcription regulation</keyword>
<evidence type="ECO:0000256" key="8">
    <source>
        <dbReference type="PROSITE-ProRule" id="PRU00108"/>
    </source>
</evidence>
<dbReference type="InterPro" id="IPR050224">
    <property type="entry name" value="TALE_homeobox"/>
</dbReference>
<keyword evidence="4 8" id="KW-0238">DNA-binding</keyword>
<comment type="caution">
    <text evidence="10">The sequence shown here is derived from an EMBL/GenBank/DDBJ whole genome shotgun (WGS) entry which is preliminary data.</text>
</comment>
<keyword evidence="7 8" id="KW-0539">Nucleus</keyword>
<keyword evidence="5 8" id="KW-0371">Homeobox</keyword>
<dbReference type="Gene3D" id="1.10.10.60">
    <property type="entry name" value="Homeodomain-like"/>
    <property type="match status" value="1"/>
</dbReference>
<dbReference type="InterPro" id="IPR008422">
    <property type="entry name" value="KN_HD"/>
</dbReference>
<dbReference type="Pfam" id="PF07526">
    <property type="entry name" value="POX"/>
    <property type="match status" value="1"/>
</dbReference>
<evidence type="ECO:0000313" key="11">
    <source>
        <dbReference type="Proteomes" id="UP001210211"/>
    </source>
</evidence>
<feature type="DNA-binding region" description="Homeobox" evidence="8">
    <location>
        <begin position="361"/>
        <end position="423"/>
    </location>
</feature>
<dbReference type="SUPFAM" id="SSF46689">
    <property type="entry name" value="Homeodomain-like"/>
    <property type="match status" value="1"/>
</dbReference>
<dbReference type="Pfam" id="PF05920">
    <property type="entry name" value="Homeobox_KN"/>
    <property type="match status" value="1"/>
</dbReference>
<evidence type="ECO:0000256" key="7">
    <source>
        <dbReference type="ARBA" id="ARBA00023242"/>
    </source>
</evidence>
<evidence type="ECO:0000256" key="2">
    <source>
        <dbReference type="ARBA" id="ARBA00006454"/>
    </source>
</evidence>
<evidence type="ECO:0000256" key="3">
    <source>
        <dbReference type="ARBA" id="ARBA00023015"/>
    </source>
</evidence>
<reference evidence="10 11" key="1">
    <citation type="journal article" date="2022" name="Cell">
        <title>Repeat-based holocentromeres influence genome architecture and karyotype evolution.</title>
        <authorList>
            <person name="Hofstatter P.G."/>
            <person name="Thangavel G."/>
            <person name="Lux T."/>
            <person name="Neumann P."/>
            <person name="Vondrak T."/>
            <person name="Novak P."/>
            <person name="Zhang M."/>
            <person name="Costa L."/>
            <person name="Castellani M."/>
            <person name="Scott A."/>
            <person name="Toegelov H."/>
            <person name="Fuchs J."/>
            <person name="Mata-Sucre Y."/>
            <person name="Dias Y."/>
            <person name="Vanzela A.L.L."/>
            <person name="Huettel B."/>
            <person name="Almeida C.C.S."/>
            <person name="Simkova H."/>
            <person name="Souza G."/>
            <person name="Pedrosa-Harand A."/>
            <person name="Macas J."/>
            <person name="Mayer K.F.X."/>
            <person name="Houben A."/>
            <person name="Marques A."/>
        </authorList>
    </citation>
    <scope>NUCLEOTIDE SEQUENCE [LARGE SCALE GENOMIC DNA]</scope>
    <source>
        <strain evidence="10">RhyTen1mFocal</strain>
    </source>
</reference>
<evidence type="ECO:0000259" key="9">
    <source>
        <dbReference type="PROSITE" id="PS50071"/>
    </source>
</evidence>
<dbReference type="InterPro" id="IPR006563">
    <property type="entry name" value="POX_dom"/>
</dbReference>
<dbReference type="GO" id="GO:0006355">
    <property type="term" value="P:regulation of DNA-templated transcription"/>
    <property type="evidence" value="ECO:0007669"/>
    <property type="project" value="InterPro"/>
</dbReference>
<name>A0AAD5ZQT8_9POAL</name>
<dbReference type="GO" id="GO:0003677">
    <property type="term" value="F:DNA binding"/>
    <property type="evidence" value="ECO:0007669"/>
    <property type="project" value="UniProtKB-UniRule"/>
</dbReference>
<dbReference type="PANTHER" id="PTHR11850">
    <property type="entry name" value="HOMEOBOX PROTEIN TRANSCRIPTION FACTORS"/>
    <property type="match status" value="1"/>
</dbReference>
<dbReference type="InterPro" id="IPR001356">
    <property type="entry name" value="HD"/>
</dbReference>
<dbReference type="AlphaFoldDB" id="A0AAD5ZQT8"/>
<comment type="subcellular location">
    <subcellularLocation>
        <location evidence="1 8">Nucleus</location>
    </subcellularLocation>
</comment>
<feature type="domain" description="Homeobox" evidence="9">
    <location>
        <begin position="359"/>
        <end position="422"/>
    </location>
</feature>
<protein>
    <recommendedName>
        <fullName evidence="9">Homeobox domain-containing protein</fullName>
    </recommendedName>
</protein>
<keyword evidence="6" id="KW-0804">Transcription</keyword>
<comment type="similarity">
    <text evidence="2">Belongs to the TALE/BELL homeobox family.</text>
</comment>
<gene>
    <name evidence="10" type="ORF">LUZ61_006011</name>
</gene>
<keyword evidence="11" id="KW-1185">Reference proteome</keyword>
<evidence type="ECO:0000313" key="10">
    <source>
        <dbReference type="EMBL" id="KAJ3702306.1"/>
    </source>
</evidence>
<dbReference type="SMART" id="SM00389">
    <property type="entry name" value="HOX"/>
    <property type="match status" value="1"/>
</dbReference>
<dbReference type="Proteomes" id="UP001210211">
    <property type="component" value="Unassembled WGS sequence"/>
</dbReference>